<dbReference type="AlphaFoldDB" id="A0A0V1DLS7"/>
<organism evidence="1 2">
    <name type="scientific">Trichinella pseudospiralis</name>
    <name type="common">Parasitic roundworm</name>
    <dbReference type="NCBI Taxonomy" id="6337"/>
    <lineage>
        <taxon>Eukaryota</taxon>
        <taxon>Metazoa</taxon>
        <taxon>Ecdysozoa</taxon>
        <taxon>Nematoda</taxon>
        <taxon>Enoplea</taxon>
        <taxon>Dorylaimia</taxon>
        <taxon>Trichinellida</taxon>
        <taxon>Trichinellidae</taxon>
        <taxon>Trichinella</taxon>
    </lineage>
</organism>
<evidence type="ECO:0000313" key="2">
    <source>
        <dbReference type="Proteomes" id="UP000054995"/>
    </source>
</evidence>
<sequence>MNDYYISLSCICDNLSPPATLWVSVRRIMSYEDGNGNFVPRYVCYLTNRRVKVRLKENH</sequence>
<dbReference type="Proteomes" id="UP000054995">
    <property type="component" value="Unassembled WGS sequence"/>
</dbReference>
<name>A0A0V1DLS7_TRIPS</name>
<dbReference type="EMBL" id="JYDT01003495">
    <property type="protein sequence ID" value="KRY62353.1"/>
    <property type="molecule type" value="Genomic_DNA"/>
</dbReference>
<proteinExistence type="predicted"/>
<comment type="caution">
    <text evidence="1">The sequence shown here is derived from an EMBL/GenBank/DDBJ whole genome shotgun (WGS) entry which is preliminary data.</text>
</comment>
<keyword evidence="2" id="KW-1185">Reference proteome</keyword>
<accession>A0A0V1DLS7</accession>
<gene>
    <name evidence="1" type="ORF">T4D_10253</name>
</gene>
<reference evidence="1 2" key="1">
    <citation type="submission" date="2015-01" db="EMBL/GenBank/DDBJ databases">
        <title>Evolution of Trichinella species and genotypes.</title>
        <authorList>
            <person name="Korhonen P.K."/>
            <person name="Edoardo P."/>
            <person name="Giuseppe L.R."/>
            <person name="Gasser R.B."/>
        </authorList>
    </citation>
    <scope>NUCLEOTIDE SEQUENCE [LARGE SCALE GENOMIC DNA]</scope>
    <source>
        <strain evidence="1">ISS470</strain>
    </source>
</reference>
<evidence type="ECO:0000313" key="1">
    <source>
        <dbReference type="EMBL" id="KRY62353.1"/>
    </source>
</evidence>
<protein>
    <submittedName>
        <fullName evidence="1">Uncharacterized protein</fullName>
    </submittedName>
</protein>